<accession>A0AA40AP04</accession>
<dbReference type="AlphaFoldDB" id="A0AA40AP04"/>
<name>A0AA40AP04_9PEZI</name>
<evidence type="ECO:0000313" key="2">
    <source>
        <dbReference type="Proteomes" id="UP001172102"/>
    </source>
</evidence>
<dbReference type="EMBL" id="JAUKUA010000003">
    <property type="protein sequence ID" value="KAK0719363.1"/>
    <property type="molecule type" value="Genomic_DNA"/>
</dbReference>
<evidence type="ECO:0000313" key="1">
    <source>
        <dbReference type="EMBL" id="KAK0719363.1"/>
    </source>
</evidence>
<reference evidence="1" key="1">
    <citation type="submission" date="2023-06" db="EMBL/GenBank/DDBJ databases">
        <title>Genome-scale phylogeny and comparative genomics of the fungal order Sordariales.</title>
        <authorList>
            <consortium name="Lawrence Berkeley National Laboratory"/>
            <person name="Hensen N."/>
            <person name="Bonometti L."/>
            <person name="Westerberg I."/>
            <person name="Brannstrom I.O."/>
            <person name="Guillou S."/>
            <person name="Cros-Aarteil S."/>
            <person name="Calhoun S."/>
            <person name="Haridas S."/>
            <person name="Kuo A."/>
            <person name="Mondo S."/>
            <person name="Pangilinan J."/>
            <person name="Riley R."/>
            <person name="Labutti K."/>
            <person name="Andreopoulos B."/>
            <person name="Lipzen A."/>
            <person name="Chen C."/>
            <person name="Yanf M."/>
            <person name="Daum C."/>
            <person name="Ng V."/>
            <person name="Clum A."/>
            <person name="Steindorff A."/>
            <person name="Ohm R."/>
            <person name="Martin F."/>
            <person name="Silar P."/>
            <person name="Natvig D."/>
            <person name="Lalanne C."/>
            <person name="Gautier V."/>
            <person name="Ament-Velasquez S.L."/>
            <person name="Kruys A."/>
            <person name="Hutchinson M.I."/>
            <person name="Powell A.J."/>
            <person name="Barry K."/>
            <person name="Miller A.N."/>
            <person name="Grigoriev I.V."/>
            <person name="Debuchy R."/>
            <person name="Gladieux P."/>
            <person name="Thoren M.H."/>
            <person name="Johannesson H."/>
        </authorList>
    </citation>
    <scope>NUCLEOTIDE SEQUENCE</scope>
    <source>
        <strain evidence="1">SMH4607-1</strain>
    </source>
</reference>
<gene>
    <name evidence="1" type="ORF">B0H67DRAFT_642726</name>
</gene>
<keyword evidence="2" id="KW-1185">Reference proteome</keyword>
<protein>
    <submittedName>
        <fullName evidence="1">Uncharacterized protein</fullName>
    </submittedName>
</protein>
<proteinExistence type="predicted"/>
<sequence>MWLLAFRLYVPNPLHPSEVSITARRFPPAAALGYSSRRPHKEQEQDVVLESDIGSTSTRAVLLSEDSNRVYYVENARRKNLDRRFDPCDFSSTGYPFDGLEPVYLGNNVDADRQRISLKYGMHILANASDVLLEEFYSPLKLLISKGREGVSRYMIRAFIIKNHY</sequence>
<dbReference type="Proteomes" id="UP001172102">
    <property type="component" value="Unassembled WGS sequence"/>
</dbReference>
<organism evidence="1 2">
    <name type="scientific">Lasiosphaeris hirsuta</name>
    <dbReference type="NCBI Taxonomy" id="260670"/>
    <lineage>
        <taxon>Eukaryota</taxon>
        <taxon>Fungi</taxon>
        <taxon>Dikarya</taxon>
        <taxon>Ascomycota</taxon>
        <taxon>Pezizomycotina</taxon>
        <taxon>Sordariomycetes</taxon>
        <taxon>Sordariomycetidae</taxon>
        <taxon>Sordariales</taxon>
        <taxon>Lasiosphaeriaceae</taxon>
        <taxon>Lasiosphaeris</taxon>
    </lineage>
</organism>
<comment type="caution">
    <text evidence="1">The sequence shown here is derived from an EMBL/GenBank/DDBJ whole genome shotgun (WGS) entry which is preliminary data.</text>
</comment>